<evidence type="ECO:0000313" key="10">
    <source>
        <dbReference type="EMBL" id="AZT89993.1"/>
    </source>
</evidence>
<dbReference type="RefSeq" id="WP_039764286.1">
    <property type="nucleotide sequence ID" value="NZ_CP034791.1"/>
</dbReference>
<dbReference type="AlphaFoldDB" id="A0A3T0D4M8"/>
<dbReference type="SMART" id="SM00448">
    <property type="entry name" value="REC"/>
    <property type="match status" value="1"/>
</dbReference>
<evidence type="ECO:0000256" key="4">
    <source>
        <dbReference type="ARBA" id="ARBA00023125"/>
    </source>
</evidence>
<evidence type="ECO:0000313" key="11">
    <source>
        <dbReference type="Proteomes" id="UP000282930"/>
    </source>
</evidence>
<dbReference type="Gene3D" id="3.40.50.2300">
    <property type="match status" value="1"/>
</dbReference>
<dbReference type="SUPFAM" id="SSF46894">
    <property type="entry name" value="C-terminal effector domain of the bipartite response regulators"/>
    <property type="match status" value="1"/>
</dbReference>
<dbReference type="PANTHER" id="PTHR48111">
    <property type="entry name" value="REGULATOR OF RPOS"/>
    <property type="match status" value="1"/>
</dbReference>
<dbReference type="PANTHER" id="PTHR48111:SF40">
    <property type="entry name" value="PHOSPHATE REGULON TRANSCRIPTIONAL REGULATORY PROTEIN PHOB"/>
    <property type="match status" value="1"/>
</dbReference>
<feature type="modified residue" description="4-aspartylphosphate" evidence="6">
    <location>
        <position position="54"/>
    </location>
</feature>
<feature type="domain" description="Response regulatory" evidence="8">
    <location>
        <begin position="5"/>
        <end position="118"/>
    </location>
</feature>
<name>A0A3T0D4M8_9FIRM</name>
<evidence type="ECO:0000256" key="5">
    <source>
        <dbReference type="ARBA" id="ARBA00023163"/>
    </source>
</evidence>
<dbReference type="GO" id="GO:0000976">
    <property type="term" value="F:transcription cis-regulatory region binding"/>
    <property type="evidence" value="ECO:0007669"/>
    <property type="project" value="TreeGrafter"/>
</dbReference>
<protein>
    <submittedName>
        <fullName evidence="10">Response regulator transcription factor</fullName>
    </submittedName>
</protein>
<sequence>MSRYLVYVVDDEKDILDIIYQYLISRGYEVKTFEDASSFLKEFEENEPDIVILDIMLPDIDGYELCKKIRKSSNVPIIMLSAKGEEFDKVLGLELGSDDYISKPFSLLELEARIKKILRRVGKDTLKVDNVLEFFGIKVDLNQKSVFYNNVKVDLSPKEFETFLLLFREHSKVLKRSYILEQVWGAPALYDERMVDDVIKRLRKKILQYKLPIEIKTMWGLGYKLEEKKDENQN</sequence>
<dbReference type="FunFam" id="3.40.50.2300:FF:000001">
    <property type="entry name" value="DNA-binding response regulator PhoB"/>
    <property type="match status" value="1"/>
</dbReference>
<evidence type="ECO:0000259" key="9">
    <source>
        <dbReference type="PROSITE" id="PS51755"/>
    </source>
</evidence>
<dbReference type="InterPro" id="IPR039420">
    <property type="entry name" value="WalR-like"/>
</dbReference>
<reference evidence="10 11" key="1">
    <citation type="submission" date="2018-12" db="EMBL/GenBank/DDBJ databases">
        <title>Genome sequence from the cellulolytic species, Caldicellulosiruptor changbaiensis.</title>
        <authorList>
            <person name="Blumer-Schuette S.E."/>
            <person name="Mendoza C."/>
        </authorList>
    </citation>
    <scope>NUCLEOTIDE SEQUENCE [LARGE SCALE GENOMIC DNA]</scope>
    <source>
        <strain evidence="10 11">CBS-Z</strain>
    </source>
</reference>
<evidence type="ECO:0000256" key="6">
    <source>
        <dbReference type="PROSITE-ProRule" id="PRU00169"/>
    </source>
</evidence>
<dbReference type="Gene3D" id="6.10.250.690">
    <property type="match status" value="1"/>
</dbReference>
<evidence type="ECO:0000256" key="1">
    <source>
        <dbReference type="ARBA" id="ARBA00022553"/>
    </source>
</evidence>
<keyword evidence="1 6" id="KW-0597">Phosphoprotein</keyword>
<dbReference type="Pfam" id="PF00486">
    <property type="entry name" value="Trans_reg_C"/>
    <property type="match status" value="1"/>
</dbReference>
<dbReference type="SUPFAM" id="SSF52172">
    <property type="entry name" value="CheY-like"/>
    <property type="match status" value="1"/>
</dbReference>
<organism evidence="10 11">
    <name type="scientific">Caldicellulosiruptor changbaiensis</name>
    <dbReference type="NCBI Taxonomy" id="1222016"/>
    <lineage>
        <taxon>Bacteria</taxon>
        <taxon>Bacillati</taxon>
        <taxon>Bacillota</taxon>
        <taxon>Bacillota incertae sedis</taxon>
        <taxon>Caldicellulosiruptorales</taxon>
        <taxon>Caldicellulosiruptoraceae</taxon>
        <taxon>Caldicellulosiruptor</taxon>
    </lineage>
</organism>
<proteinExistence type="predicted"/>
<accession>A0A3T0D4M8</accession>
<dbReference type="InterPro" id="IPR001867">
    <property type="entry name" value="OmpR/PhoB-type_DNA-bd"/>
</dbReference>
<keyword evidence="5" id="KW-0804">Transcription</keyword>
<dbReference type="CDD" id="cd00383">
    <property type="entry name" value="trans_reg_C"/>
    <property type="match status" value="1"/>
</dbReference>
<dbReference type="GO" id="GO:0032993">
    <property type="term" value="C:protein-DNA complex"/>
    <property type="evidence" value="ECO:0007669"/>
    <property type="project" value="TreeGrafter"/>
</dbReference>
<keyword evidence="3" id="KW-0805">Transcription regulation</keyword>
<dbReference type="KEGG" id="ccha:ELD05_04625"/>
<dbReference type="EMBL" id="CP034791">
    <property type="protein sequence ID" value="AZT89993.1"/>
    <property type="molecule type" value="Genomic_DNA"/>
</dbReference>
<evidence type="ECO:0000256" key="3">
    <source>
        <dbReference type="ARBA" id="ARBA00023015"/>
    </source>
</evidence>
<dbReference type="GO" id="GO:0005829">
    <property type="term" value="C:cytosol"/>
    <property type="evidence" value="ECO:0007669"/>
    <property type="project" value="TreeGrafter"/>
</dbReference>
<dbReference type="GO" id="GO:0000156">
    <property type="term" value="F:phosphorelay response regulator activity"/>
    <property type="evidence" value="ECO:0007669"/>
    <property type="project" value="TreeGrafter"/>
</dbReference>
<dbReference type="InterPro" id="IPR016032">
    <property type="entry name" value="Sig_transdc_resp-reg_C-effctor"/>
</dbReference>
<keyword evidence="2" id="KW-0902">Two-component regulatory system</keyword>
<gene>
    <name evidence="10" type="ORF">ELD05_04625</name>
</gene>
<dbReference type="PROSITE" id="PS51755">
    <property type="entry name" value="OMPR_PHOB"/>
    <property type="match status" value="1"/>
</dbReference>
<feature type="DNA-binding region" description="OmpR/PhoB-type" evidence="7">
    <location>
        <begin position="129"/>
        <end position="227"/>
    </location>
</feature>
<evidence type="ECO:0000259" key="8">
    <source>
        <dbReference type="PROSITE" id="PS50110"/>
    </source>
</evidence>
<dbReference type="InterPro" id="IPR001789">
    <property type="entry name" value="Sig_transdc_resp-reg_receiver"/>
</dbReference>
<evidence type="ECO:0000256" key="2">
    <source>
        <dbReference type="ARBA" id="ARBA00023012"/>
    </source>
</evidence>
<dbReference type="InterPro" id="IPR036388">
    <property type="entry name" value="WH-like_DNA-bd_sf"/>
</dbReference>
<dbReference type="PROSITE" id="PS50110">
    <property type="entry name" value="RESPONSE_REGULATORY"/>
    <property type="match status" value="1"/>
</dbReference>
<keyword evidence="4 7" id="KW-0238">DNA-binding</keyword>
<dbReference type="Gene3D" id="1.10.10.10">
    <property type="entry name" value="Winged helix-like DNA-binding domain superfamily/Winged helix DNA-binding domain"/>
    <property type="match status" value="1"/>
</dbReference>
<feature type="domain" description="OmpR/PhoB-type" evidence="9">
    <location>
        <begin position="129"/>
        <end position="227"/>
    </location>
</feature>
<dbReference type="Pfam" id="PF00072">
    <property type="entry name" value="Response_reg"/>
    <property type="match status" value="1"/>
</dbReference>
<dbReference type="InterPro" id="IPR011006">
    <property type="entry name" value="CheY-like_superfamily"/>
</dbReference>
<dbReference type="SMART" id="SM00862">
    <property type="entry name" value="Trans_reg_C"/>
    <property type="match status" value="1"/>
</dbReference>
<dbReference type="GO" id="GO:0006355">
    <property type="term" value="P:regulation of DNA-templated transcription"/>
    <property type="evidence" value="ECO:0007669"/>
    <property type="project" value="InterPro"/>
</dbReference>
<keyword evidence="11" id="KW-1185">Reference proteome</keyword>
<evidence type="ECO:0000256" key="7">
    <source>
        <dbReference type="PROSITE-ProRule" id="PRU01091"/>
    </source>
</evidence>
<dbReference type="Proteomes" id="UP000282930">
    <property type="component" value="Chromosome"/>
</dbReference>